<keyword evidence="1" id="KW-1133">Transmembrane helix</keyword>
<comment type="caution">
    <text evidence="2">The sequence shown here is derived from an EMBL/GenBank/DDBJ whole genome shotgun (WGS) entry which is preliminary data.</text>
</comment>
<keyword evidence="1" id="KW-0472">Membrane</keyword>
<feature type="transmembrane region" description="Helical" evidence="1">
    <location>
        <begin position="6"/>
        <end position="21"/>
    </location>
</feature>
<accession>A0A2P8QZ07</accession>
<evidence type="ECO:0000256" key="1">
    <source>
        <dbReference type="SAM" id="Phobius"/>
    </source>
</evidence>
<name>A0A2P8QZ07_9BACT</name>
<reference evidence="3" key="1">
    <citation type="submission" date="2017-10" db="EMBL/GenBank/DDBJ databases">
        <title>Campylobacter species from seals.</title>
        <authorList>
            <person name="Gilbert M.J."/>
            <person name="Zomer A.L."/>
            <person name="Timmerman A.J."/>
            <person name="Duim B."/>
            <person name="Wagenaar J.A."/>
        </authorList>
    </citation>
    <scope>NUCLEOTIDE SEQUENCE [LARGE SCALE GENOMIC DNA]</scope>
    <source>
        <strain evidence="3">17S00004-5</strain>
    </source>
</reference>
<keyword evidence="3" id="KW-1185">Reference proteome</keyword>
<gene>
    <name evidence="2" type="ORF">CQ405_07850</name>
</gene>
<organism evidence="2 3">
    <name type="scientific">Campylobacter blaseri</name>
    <dbReference type="NCBI Taxonomy" id="2042961"/>
    <lineage>
        <taxon>Bacteria</taxon>
        <taxon>Pseudomonadati</taxon>
        <taxon>Campylobacterota</taxon>
        <taxon>Epsilonproteobacteria</taxon>
        <taxon>Campylobacterales</taxon>
        <taxon>Campylobacteraceae</taxon>
        <taxon>Campylobacter</taxon>
    </lineage>
</organism>
<evidence type="ECO:0000313" key="3">
    <source>
        <dbReference type="Proteomes" id="UP000240535"/>
    </source>
</evidence>
<protein>
    <submittedName>
        <fullName evidence="2">FeoB-associated Cys-rich membrane protein</fullName>
    </submittedName>
</protein>
<sequence>MQTNEIIFLIVVALGAGFYIYKKLFKSGGCGCGNKNCHATEQKKKN</sequence>
<keyword evidence="1" id="KW-0812">Transmembrane</keyword>
<proteinExistence type="predicted"/>
<evidence type="ECO:0000313" key="2">
    <source>
        <dbReference type="EMBL" id="PSM51472.1"/>
    </source>
</evidence>
<dbReference type="EMBL" id="PDHH01000007">
    <property type="protein sequence ID" value="PSM51472.1"/>
    <property type="molecule type" value="Genomic_DNA"/>
</dbReference>
<dbReference type="AlphaFoldDB" id="A0A2P8QZ07"/>
<dbReference type="RefSeq" id="WP_106872419.1">
    <property type="nucleotide sequence ID" value="NZ_CP053841.1"/>
</dbReference>
<dbReference type="Proteomes" id="UP000240535">
    <property type="component" value="Unassembled WGS sequence"/>
</dbReference>